<keyword evidence="6 10" id="KW-1133">Transmembrane helix</keyword>
<dbReference type="InterPro" id="IPR004117">
    <property type="entry name" value="7tm6_olfct_rcpt"/>
</dbReference>
<dbReference type="PANTHER" id="PTHR21137">
    <property type="entry name" value="ODORANT RECEPTOR"/>
    <property type="match status" value="1"/>
</dbReference>
<evidence type="ECO:0000256" key="2">
    <source>
        <dbReference type="ARBA" id="ARBA00022475"/>
    </source>
</evidence>
<feature type="transmembrane region" description="Helical" evidence="10">
    <location>
        <begin position="122"/>
        <end position="143"/>
    </location>
</feature>
<comment type="caution">
    <text evidence="10">Lacks conserved residue(s) required for the propagation of feature annotation.</text>
</comment>
<keyword evidence="12" id="KW-1185">Reference proteome</keyword>
<protein>
    <recommendedName>
        <fullName evidence="10">Odorant receptor</fullName>
    </recommendedName>
</protein>
<dbReference type="Proteomes" id="UP000663880">
    <property type="component" value="Unassembled WGS sequence"/>
</dbReference>
<evidence type="ECO:0000256" key="4">
    <source>
        <dbReference type="ARBA" id="ARBA00022692"/>
    </source>
</evidence>
<dbReference type="GO" id="GO:0004984">
    <property type="term" value="F:olfactory receptor activity"/>
    <property type="evidence" value="ECO:0007669"/>
    <property type="project" value="InterPro"/>
</dbReference>
<feature type="transmembrane region" description="Helical" evidence="10">
    <location>
        <begin position="292"/>
        <end position="312"/>
    </location>
</feature>
<evidence type="ECO:0000313" key="12">
    <source>
        <dbReference type="Proteomes" id="UP000663880"/>
    </source>
</evidence>
<organism evidence="11 12">
    <name type="scientific">Pieris macdunnoughi</name>
    <dbReference type="NCBI Taxonomy" id="345717"/>
    <lineage>
        <taxon>Eukaryota</taxon>
        <taxon>Metazoa</taxon>
        <taxon>Ecdysozoa</taxon>
        <taxon>Arthropoda</taxon>
        <taxon>Hexapoda</taxon>
        <taxon>Insecta</taxon>
        <taxon>Pterygota</taxon>
        <taxon>Neoptera</taxon>
        <taxon>Endopterygota</taxon>
        <taxon>Lepidoptera</taxon>
        <taxon>Glossata</taxon>
        <taxon>Ditrysia</taxon>
        <taxon>Papilionoidea</taxon>
        <taxon>Pieridae</taxon>
        <taxon>Pierinae</taxon>
        <taxon>Pieris</taxon>
    </lineage>
</organism>
<reference evidence="11" key="1">
    <citation type="submission" date="2021-02" db="EMBL/GenBank/DDBJ databases">
        <authorList>
            <person name="Steward A R."/>
        </authorList>
    </citation>
    <scope>NUCLEOTIDE SEQUENCE</scope>
</reference>
<name>A0A821SV47_9NEOP</name>
<gene>
    <name evidence="11" type="ORF">PMACD_LOCUS8032</name>
</gene>
<dbReference type="AlphaFoldDB" id="A0A821SV47"/>
<evidence type="ECO:0000256" key="5">
    <source>
        <dbReference type="ARBA" id="ARBA00022725"/>
    </source>
</evidence>
<keyword evidence="9 10" id="KW-0807">Transducer</keyword>
<feature type="transmembrane region" description="Helical" evidence="10">
    <location>
        <begin position="259"/>
        <end position="280"/>
    </location>
</feature>
<evidence type="ECO:0000256" key="6">
    <source>
        <dbReference type="ARBA" id="ARBA00022989"/>
    </source>
</evidence>
<dbReference type="GO" id="GO:0005886">
    <property type="term" value="C:plasma membrane"/>
    <property type="evidence" value="ECO:0007669"/>
    <property type="project" value="UniProtKB-SubCell"/>
</dbReference>
<dbReference type="EMBL" id="CAJOBZ010000020">
    <property type="protein sequence ID" value="CAF4862445.1"/>
    <property type="molecule type" value="Genomic_DNA"/>
</dbReference>
<comment type="subcellular location">
    <subcellularLocation>
        <location evidence="1 10">Cell membrane</location>
        <topology evidence="1 10">Multi-pass membrane protein</topology>
    </subcellularLocation>
</comment>
<sequence length="387" mass="43724">MRIYVKSSAGECVAIHTRVLRFAGFLRGNGPAHALYRRGVLAVTTLYLVQECVYAYKVRSDLDKLSRVMFLLLCHVTSLAKQLVFHFDSDSIKRLIDALEEPVFKNEGDAAMQLLKECTRRAWRVEAGYAGCAVLTCTLWLSFPIRDHTRGLHVEFPFASPQSTDASPMFAAVLLYSYYVTTLVGIANTTVDAFIATIIYQCQTQFRILRMELEKLPDTARTISEARKEAYETALTQQLAQRLQHYRHITWTVQSVQKIFGKAILVQFGIGGWILCMAAYKLVSLGVLSIEFASMALFICCILTELFLYCYFGTELSVESSHLAGSVYAMQWVGAPAQFRRSLLIVMECARRPLRLTASTLIPLSLDTFLKILKSSYTFYAVLRQTK</sequence>
<accession>A0A821SV47</accession>
<comment type="caution">
    <text evidence="11">The sequence shown here is derived from an EMBL/GenBank/DDBJ whole genome shotgun (WGS) entry which is preliminary data.</text>
</comment>
<evidence type="ECO:0000256" key="7">
    <source>
        <dbReference type="ARBA" id="ARBA00023136"/>
    </source>
</evidence>
<keyword evidence="5 10" id="KW-0552">Olfaction</keyword>
<dbReference type="OrthoDB" id="8191658at2759"/>
<dbReference type="Pfam" id="PF02949">
    <property type="entry name" value="7tm_6"/>
    <property type="match status" value="1"/>
</dbReference>
<proteinExistence type="inferred from homology"/>
<comment type="similarity">
    <text evidence="10">Belongs to the insect chemoreceptor superfamily. Heteromeric odorant receptor channel (TC 1.A.69) family.</text>
</comment>
<keyword evidence="3 10" id="KW-0716">Sensory transduction</keyword>
<feature type="transmembrane region" description="Helical" evidence="10">
    <location>
        <begin position="176"/>
        <end position="200"/>
    </location>
</feature>
<keyword evidence="4 10" id="KW-0812">Transmembrane</keyword>
<evidence type="ECO:0000256" key="1">
    <source>
        <dbReference type="ARBA" id="ARBA00004651"/>
    </source>
</evidence>
<evidence type="ECO:0000256" key="10">
    <source>
        <dbReference type="RuleBase" id="RU351113"/>
    </source>
</evidence>
<dbReference type="PANTHER" id="PTHR21137:SF35">
    <property type="entry name" value="ODORANT RECEPTOR 19A-RELATED"/>
    <property type="match status" value="1"/>
</dbReference>
<keyword evidence="2" id="KW-1003">Cell membrane</keyword>
<evidence type="ECO:0000256" key="9">
    <source>
        <dbReference type="ARBA" id="ARBA00023224"/>
    </source>
</evidence>
<evidence type="ECO:0000256" key="3">
    <source>
        <dbReference type="ARBA" id="ARBA00022606"/>
    </source>
</evidence>
<dbReference type="GO" id="GO:0007165">
    <property type="term" value="P:signal transduction"/>
    <property type="evidence" value="ECO:0007669"/>
    <property type="project" value="UniProtKB-KW"/>
</dbReference>
<dbReference type="GO" id="GO:0005549">
    <property type="term" value="F:odorant binding"/>
    <property type="evidence" value="ECO:0007669"/>
    <property type="project" value="InterPro"/>
</dbReference>
<keyword evidence="8 10" id="KW-0675">Receptor</keyword>
<evidence type="ECO:0000256" key="8">
    <source>
        <dbReference type="ARBA" id="ARBA00023170"/>
    </source>
</evidence>
<keyword evidence="7 10" id="KW-0472">Membrane</keyword>
<evidence type="ECO:0000313" key="11">
    <source>
        <dbReference type="EMBL" id="CAF4862445.1"/>
    </source>
</evidence>